<feature type="domain" description="Glycosyltransferase subfamily 4-like N-terminal" evidence="8">
    <location>
        <begin position="161"/>
        <end position="266"/>
    </location>
</feature>
<evidence type="ECO:0000256" key="2">
    <source>
        <dbReference type="ARBA" id="ARBA00012588"/>
    </source>
</evidence>
<reference evidence="9 10" key="1">
    <citation type="submission" date="2020-10" db="EMBL/GenBank/DDBJ databases">
        <title>Wide distribution of Phycisphaera-like planctomycetes from WD2101 soil group in peatlands and genome analysis of the first cultivated representative.</title>
        <authorList>
            <person name="Dedysh S.N."/>
            <person name="Beletsky A.V."/>
            <person name="Ivanova A."/>
            <person name="Kulichevskaya I.S."/>
            <person name="Suzina N.E."/>
            <person name="Philippov D.A."/>
            <person name="Rakitin A.L."/>
            <person name="Mardanov A.V."/>
            <person name="Ravin N.V."/>
        </authorList>
    </citation>
    <scope>NUCLEOTIDE SEQUENCE [LARGE SCALE GENOMIC DNA]</scope>
    <source>
        <strain evidence="9 10">M1803</strain>
    </source>
</reference>
<evidence type="ECO:0000259" key="6">
    <source>
        <dbReference type="Pfam" id="PF00534"/>
    </source>
</evidence>
<dbReference type="PANTHER" id="PTHR45947">
    <property type="entry name" value="SULFOQUINOVOSYL TRANSFERASE SQD2"/>
    <property type="match status" value="1"/>
</dbReference>
<dbReference type="KEGG" id="hbs:IPV69_05435"/>
<proteinExistence type="predicted"/>
<dbReference type="InterPro" id="IPR050194">
    <property type="entry name" value="Glycosyltransferase_grp1"/>
</dbReference>
<protein>
    <recommendedName>
        <fullName evidence="2">starch synthase</fullName>
        <ecNumber evidence="2">2.4.1.21</ecNumber>
    </recommendedName>
</protein>
<dbReference type="Proteomes" id="UP000593765">
    <property type="component" value="Chromosome"/>
</dbReference>
<dbReference type="Pfam" id="PF00534">
    <property type="entry name" value="Glycos_transf_1"/>
    <property type="match status" value="1"/>
</dbReference>
<evidence type="ECO:0000256" key="5">
    <source>
        <dbReference type="SAM" id="MobiDB-lite"/>
    </source>
</evidence>
<dbReference type="Gene3D" id="3.40.50.2000">
    <property type="entry name" value="Glycogen Phosphorylase B"/>
    <property type="match status" value="2"/>
</dbReference>
<organism evidence="9 10">
    <name type="scientific">Humisphaera borealis</name>
    <dbReference type="NCBI Taxonomy" id="2807512"/>
    <lineage>
        <taxon>Bacteria</taxon>
        <taxon>Pseudomonadati</taxon>
        <taxon>Planctomycetota</taxon>
        <taxon>Phycisphaerae</taxon>
        <taxon>Tepidisphaerales</taxon>
        <taxon>Tepidisphaeraceae</taxon>
        <taxon>Humisphaera</taxon>
    </lineage>
</organism>
<keyword evidence="3" id="KW-0328">Glycosyltransferase</keyword>
<dbReference type="PROSITE" id="PS51257">
    <property type="entry name" value="PROKAR_LIPOPROTEIN"/>
    <property type="match status" value="1"/>
</dbReference>
<feature type="compositionally biased region" description="Polar residues" evidence="5">
    <location>
        <begin position="121"/>
        <end position="130"/>
    </location>
</feature>
<dbReference type="InterPro" id="IPR001296">
    <property type="entry name" value="Glyco_trans_1"/>
</dbReference>
<dbReference type="GO" id="GO:0009011">
    <property type="term" value="F:alpha-1,4-glucan glucosyltransferase (ADP-glucose donor) activity"/>
    <property type="evidence" value="ECO:0007669"/>
    <property type="project" value="UniProtKB-EC"/>
</dbReference>
<dbReference type="EMBL" id="CP063458">
    <property type="protein sequence ID" value="QOV90801.1"/>
    <property type="molecule type" value="Genomic_DNA"/>
</dbReference>
<dbReference type="CDD" id="cd03801">
    <property type="entry name" value="GT4_PimA-like"/>
    <property type="match status" value="1"/>
</dbReference>
<comment type="catalytic activity">
    <reaction evidence="1">
        <text>[(1-&gt;4)-alpha-D-glucosyl](n) + ADP-alpha-D-glucose = [(1-&gt;4)-alpha-D-glucosyl](n+1) + ADP + H(+)</text>
        <dbReference type="Rhea" id="RHEA:18189"/>
        <dbReference type="Rhea" id="RHEA-COMP:9584"/>
        <dbReference type="Rhea" id="RHEA-COMP:9587"/>
        <dbReference type="ChEBI" id="CHEBI:15378"/>
        <dbReference type="ChEBI" id="CHEBI:15444"/>
        <dbReference type="ChEBI" id="CHEBI:57498"/>
        <dbReference type="ChEBI" id="CHEBI:456216"/>
        <dbReference type="EC" id="2.4.1.21"/>
    </reaction>
</comment>
<dbReference type="InterPro" id="IPR013534">
    <property type="entry name" value="Starch_synth_cat_dom"/>
</dbReference>
<dbReference type="PANTHER" id="PTHR45947:SF3">
    <property type="entry name" value="SULFOQUINOVOSYL TRANSFERASE SQD2"/>
    <property type="match status" value="1"/>
</dbReference>
<feature type="domain" description="Glycosyl transferase family 1" evidence="6">
    <location>
        <begin position="272"/>
        <end position="429"/>
    </location>
</feature>
<dbReference type="SUPFAM" id="SSF53756">
    <property type="entry name" value="UDP-Glycosyltransferase/glycogen phosphorylase"/>
    <property type="match status" value="2"/>
</dbReference>
<evidence type="ECO:0000256" key="1">
    <source>
        <dbReference type="ARBA" id="ARBA00001478"/>
    </source>
</evidence>
<evidence type="ECO:0000256" key="3">
    <source>
        <dbReference type="ARBA" id="ARBA00022676"/>
    </source>
</evidence>
<dbReference type="EC" id="2.4.1.21" evidence="2"/>
<evidence type="ECO:0000259" key="7">
    <source>
        <dbReference type="Pfam" id="PF08323"/>
    </source>
</evidence>
<evidence type="ECO:0000313" key="10">
    <source>
        <dbReference type="Proteomes" id="UP000593765"/>
    </source>
</evidence>
<feature type="domain" description="Starch synthase catalytic" evidence="7">
    <location>
        <begin position="2"/>
        <end position="44"/>
    </location>
</feature>
<dbReference type="Pfam" id="PF13439">
    <property type="entry name" value="Glyco_transf_4"/>
    <property type="match status" value="1"/>
</dbReference>
<accession>A0A7M2X107</accession>
<evidence type="ECO:0000313" key="9">
    <source>
        <dbReference type="EMBL" id="QOV90801.1"/>
    </source>
</evidence>
<name>A0A7M2X107_9BACT</name>
<dbReference type="Pfam" id="PF08323">
    <property type="entry name" value="Glyco_transf_5"/>
    <property type="match status" value="1"/>
</dbReference>
<gene>
    <name evidence="9" type="ORF">IPV69_05435</name>
</gene>
<dbReference type="AlphaFoldDB" id="A0A7M2X107"/>
<dbReference type="RefSeq" id="WP_206293904.1">
    <property type="nucleotide sequence ID" value="NZ_CP063458.1"/>
</dbReference>
<keyword evidence="4" id="KW-0808">Transferase</keyword>
<feature type="region of interest" description="Disordered" evidence="5">
    <location>
        <begin position="119"/>
        <end position="144"/>
    </location>
</feature>
<sequence>MRVFMLGWEFPPFISGGLGTACYGLTKAMSSIGLDVLFVLPRPVATPFSTHVTLVAPRPGSPLAAPTSEFRLDEFDHVTFRTVNAALANPYNTPAGYAEQWQSKPTALDTDVARVRKTDPVQDTSSDPAPQSKPQPTPGFIAPPQGGGSVYSGDLFSEVQRYANLASEIARQETFDVVHAHDWMTFPAGLAVAGIKGVPLVVHVHSTEFDRSGVHVDQRIYDIERRGMHGAMKVVAVSHLTKNQCVQMYGIDANKVEVVYNAIDIASNGFNEEEYSIKKDEKIVLFLGRITMQKGPEYFLAAAKKVLEVMDNVKFVMAGSGDMIRRTIEMAAAMGIGHKVLFTGFLRGGDVEKVFKMADLYVMPSVSEPFGIAPLEAMSHDVPVIISKQSGVSEVLTHALKVDFWDINEMANKIIAVLKHPPLASTLRQHGSFEVRKLSWVDAARSCQSVYEQAIAGITSNLGGN</sequence>
<evidence type="ECO:0000256" key="4">
    <source>
        <dbReference type="ARBA" id="ARBA00022679"/>
    </source>
</evidence>
<dbReference type="InterPro" id="IPR028098">
    <property type="entry name" value="Glyco_trans_4-like_N"/>
</dbReference>
<keyword evidence="10" id="KW-1185">Reference proteome</keyword>
<evidence type="ECO:0000259" key="8">
    <source>
        <dbReference type="Pfam" id="PF13439"/>
    </source>
</evidence>